<evidence type="ECO:0008006" key="4">
    <source>
        <dbReference type="Google" id="ProtNLM"/>
    </source>
</evidence>
<gene>
    <name evidence="2" type="ORF">V6255_09820</name>
</gene>
<evidence type="ECO:0000313" key="3">
    <source>
        <dbReference type="Proteomes" id="UP001366060"/>
    </source>
</evidence>
<dbReference type="EMBL" id="JBAKBA010000020">
    <property type="protein sequence ID" value="MEL0659433.1"/>
    <property type="molecule type" value="Genomic_DNA"/>
</dbReference>
<dbReference type="Proteomes" id="UP001366060">
    <property type="component" value="Unassembled WGS sequence"/>
</dbReference>
<feature type="signal peptide" evidence="1">
    <location>
        <begin position="1"/>
        <end position="21"/>
    </location>
</feature>
<comment type="caution">
    <text evidence="2">The sequence shown here is derived from an EMBL/GenBank/DDBJ whole genome shotgun (WGS) entry which is preliminary data.</text>
</comment>
<reference evidence="2 3" key="1">
    <citation type="submission" date="2024-02" db="EMBL/GenBank/DDBJ databases">
        <title>Bacteria isolated from the canopy kelp, Nereocystis luetkeana.</title>
        <authorList>
            <person name="Pfister C.A."/>
            <person name="Younker I.T."/>
            <person name="Light S.H."/>
        </authorList>
    </citation>
    <scope>NUCLEOTIDE SEQUENCE [LARGE SCALE GENOMIC DNA]</scope>
    <source>
        <strain evidence="2 3">TI.2.07</strain>
    </source>
</reference>
<dbReference type="RefSeq" id="WP_341627988.1">
    <property type="nucleotide sequence ID" value="NZ_JBAKBA010000020.1"/>
</dbReference>
<feature type="chain" id="PRO_5045688142" description="Imelysin-like domain-containing protein" evidence="1">
    <location>
        <begin position="22"/>
        <end position="333"/>
    </location>
</feature>
<evidence type="ECO:0000313" key="2">
    <source>
        <dbReference type="EMBL" id="MEL0659433.1"/>
    </source>
</evidence>
<evidence type="ECO:0000256" key="1">
    <source>
        <dbReference type="SAM" id="SignalP"/>
    </source>
</evidence>
<name>A0ABU9HC07_9GAMM</name>
<accession>A0ABU9HC07</accession>
<organism evidence="2 3">
    <name type="scientific">Psychromonas arctica</name>
    <dbReference type="NCBI Taxonomy" id="168275"/>
    <lineage>
        <taxon>Bacteria</taxon>
        <taxon>Pseudomonadati</taxon>
        <taxon>Pseudomonadota</taxon>
        <taxon>Gammaproteobacteria</taxon>
        <taxon>Alteromonadales</taxon>
        <taxon>Psychromonadaceae</taxon>
        <taxon>Psychromonas</taxon>
    </lineage>
</organism>
<proteinExistence type="predicted"/>
<dbReference type="InterPro" id="IPR038352">
    <property type="entry name" value="Imelysin_sf"/>
</dbReference>
<sequence>MKIFTPLSAICLLSVPLVSHAQLSNAQEKDPYASIYDHVIQQNADNAVQYCVDLQTSLESKSSDVRHQAFVQLAEGWGRVQASYILGDYDMNAMDYPLMVDYFHSGNENIHESIERLVGRDSKPSTALYKNSYKTMGAIDSVMFSGEWSERRKEFAEVMVANVCKRFTQISEGYKANRDAFLFDVDRGLSLVVNAEIEHIYKTRDWRIAQVSGLTKANLGETKPEHQQYPYSEASWAFIGGILETNKQLLGEDQQPNVATIAYEKHGKEGIHAVQVALASSLEAYKNTPVDHNFNLNDMIPIFQGLLDVQKAFYRHLVSQIGVSANLIDADGD</sequence>
<dbReference type="Gene3D" id="1.20.1420.20">
    <property type="entry name" value="M75 peptidase, HXXE motif"/>
    <property type="match status" value="1"/>
</dbReference>
<keyword evidence="3" id="KW-1185">Reference proteome</keyword>
<keyword evidence="1" id="KW-0732">Signal</keyword>
<protein>
    <recommendedName>
        <fullName evidence="4">Imelysin-like domain-containing protein</fullName>
    </recommendedName>
</protein>